<dbReference type="RefSeq" id="WP_129875651.1">
    <property type="nucleotide sequence ID" value="NZ_SEWG01000002.1"/>
</dbReference>
<evidence type="ECO:0000313" key="1">
    <source>
        <dbReference type="EMBL" id="RYU91392.1"/>
    </source>
</evidence>
<dbReference type="Pfam" id="PF12771">
    <property type="entry name" value="SusD-like_2"/>
    <property type="match status" value="1"/>
</dbReference>
<comment type="caution">
    <text evidence="1">The sequence shown here is derived from an EMBL/GenBank/DDBJ whole genome shotgun (WGS) entry which is preliminary data.</text>
</comment>
<sequence length="497" mass="54696">MKSRNNHIKILFATTIACITLGCSKINEINVSPNNPSIDKATPQVLFPSGVISTAGVSGGELNIVGGIWSQYWTQSPAANQFKTIDSYNLQRQDFIRGYNELFSGALADYQLAITKAKANGQNQFLLMCTVMKAYTYEILVDLYDKVPYTEAFQGAANLQPKFDDGYDIYKALIAEIDAALATDYNVPLSEADSKIDLLFGGDGSATPAAQMDNWRQFANTLKLKMYLRMVNTHAAEAEAGVRALYTANADFLQKSAVVNVFKDETDQRNPIYEYTVKNLGANDLRASKTFTSWLTANNDARTVKYFGTAAPTAIDQGNYNAPQSAQPGYYIATAPAFSAKDPVYFLSDAESYFLQAEAAARYGVGNASSLYTSGVNAAFAQYDLTAPTTGVYAYPNSANFQTNLRAIIYQKWASYPNSHSLEGFFDQERTGYPEISPVYSLDASYNPGEWVYSKNGVTGGKFPKRMVYPDSERSRNSNTPPEVPITTPVWWGLPNN</sequence>
<dbReference type="Proteomes" id="UP000293331">
    <property type="component" value="Unassembled WGS sequence"/>
</dbReference>
<dbReference type="InterPro" id="IPR011990">
    <property type="entry name" value="TPR-like_helical_dom_sf"/>
</dbReference>
<dbReference type="PROSITE" id="PS51257">
    <property type="entry name" value="PROKAR_LIPOPROTEIN"/>
    <property type="match status" value="1"/>
</dbReference>
<dbReference type="AlphaFoldDB" id="A0A4Q5LPS4"/>
<reference evidence="1 2" key="1">
    <citation type="submission" date="2019-02" db="EMBL/GenBank/DDBJ databases">
        <title>Bacterial novel species Mucilaginibacter sp. 17JY9-4 isolated from soil.</title>
        <authorList>
            <person name="Jung H.-Y."/>
        </authorList>
    </citation>
    <scope>NUCLEOTIDE SEQUENCE [LARGE SCALE GENOMIC DNA]</scope>
    <source>
        <strain evidence="1 2">17JY9-4</strain>
    </source>
</reference>
<organism evidence="1 2">
    <name type="scientific">Mucilaginibacter terrigena</name>
    <dbReference type="NCBI Taxonomy" id="2492395"/>
    <lineage>
        <taxon>Bacteria</taxon>
        <taxon>Pseudomonadati</taxon>
        <taxon>Bacteroidota</taxon>
        <taxon>Sphingobacteriia</taxon>
        <taxon>Sphingobacteriales</taxon>
        <taxon>Sphingobacteriaceae</taxon>
        <taxon>Mucilaginibacter</taxon>
    </lineage>
</organism>
<gene>
    <name evidence="1" type="ORF">EWM62_05475</name>
</gene>
<dbReference type="InterPro" id="IPR041662">
    <property type="entry name" value="SusD-like_2"/>
</dbReference>
<dbReference type="SUPFAM" id="SSF48452">
    <property type="entry name" value="TPR-like"/>
    <property type="match status" value="1"/>
</dbReference>
<dbReference type="Gene3D" id="1.25.40.390">
    <property type="match status" value="1"/>
</dbReference>
<keyword evidence="1" id="KW-0449">Lipoprotein</keyword>
<proteinExistence type="predicted"/>
<evidence type="ECO:0000313" key="2">
    <source>
        <dbReference type="Proteomes" id="UP000293331"/>
    </source>
</evidence>
<dbReference type="OrthoDB" id="9766256at2"/>
<name>A0A4Q5LPS4_9SPHI</name>
<protein>
    <submittedName>
        <fullName evidence="1">SusD/RagB family nutrient-binding outer membrane lipoprotein</fullName>
    </submittedName>
</protein>
<accession>A0A4Q5LPS4</accession>
<keyword evidence="2" id="KW-1185">Reference proteome</keyword>
<dbReference type="EMBL" id="SEWG01000002">
    <property type="protein sequence ID" value="RYU91392.1"/>
    <property type="molecule type" value="Genomic_DNA"/>
</dbReference>